<dbReference type="KEGG" id="osn:115220559"/>
<evidence type="ECO:0000313" key="2">
    <source>
        <dbReference type="Proteomes" id="UP000515154"/>
    </source>
</evidence>
<accession>A0A6P7T856</accession>
<evidence type="ECO:0000256" key="1">
    <source>
        <dbReference type="SAM" id="MobiDB-lite"/>
    </source>
</evidence>
<dbReference type="RefSeq" id="XP_029646565.1">
    <property type="nucleotide sequence ID" value="XM_029790705.2"/>
</dbReference>
<proteinExistence type="predicted"/>
<sequence>MMSPAGANRELVAIVVNLREERFLQKCLQTIDMERKYSSKVFELDLRILKVYLKRLKERISHIKSNLTAEEISQVRELEAQKKHSSSFPSAVSSSALKIAAAYRCLKLEPNITLQEISKSAVKNFLFGQDESILSSISSEESAEETMHVGRRQDNISSLSALLNTSNRRNSVRQRPATSVWSRRGSRQTVQSTRPMTAPIPLDMQFSSHIEYTKPSSMDYLQNIEMWPIEFDSDIGGGHFGENQFEEKRKRCLQSEVNKCKDLNEKTKKFIDNMNSFISASEKHTRLYLNKASKDDTMFRKGVLSPKNKHLRKAQQAIHFNPVVQTEWGHQEKPIEVWKDLNKCRYLRVSDDAIDLSGVVTLAKDHMKQFSNSPDL</sequence>
<name>A0A6P7T856_9MOLL</name>
<feature type="region of interest" description="Disordered" evidence="1">
    <location>
        <begin position="167"/>
        <end position="193"/>
    </location>
</feature>
<organism evidence="2 3">
    <name type="scientific">Octopus sinensis</name>
    <name type="common">East Asian common octopus</name>
    <dbReference type="NCBI Taxonomy" id="2607531"/>
    <lineage>
        <taxon>Eukaryota</taxon>
        <taxon>Metazoa</taxon>
        <taxon>Spiralia</taxon>
        <taxon>Lophotrochozoa</taxon>
        <taxon>Mollusca</taxon>
        <taxon>Cephalopoda</taxon>
        <taxon>Coleoidea</taxon>
        <taxon>Octopodiformes</taxon>
        <taxon>Octopoda</taxon>
        <taxon>Incirrata</taxon>
        <taxon>Octopodidae</taxon>
        <taxon>Octopus</taxon>
    </lineage>
</organism>
<protein>
    <submittedName>
        <fullName evidence="3">Uncharacterized protein LOC115220559</fullName>
    </submittedName>
</protein>
<keyword evidence="2" id="KW-1185">Reference proteome</keyword>
<feature type="compositionally biased region" description="Polar residues" evidence="1">
    <location>
        <begin position="176"/>
        <end position="193"/>
    </location>
</feature>
<evidence type="ECO:0000313" key="3">
    <source>
        <dbReference type="RefSeq" id="XP_029646565.1"/>
    </source>
</evidence>
<dbReference type="Proteomes" id="UP000515154">
    <property type="component" value="Linkage group LG16"/>
</dbReference>
<dbReference type="AlphaFoldDB" id="A0A6P7T856"/>
<reference evidence="3" key="1">
    <citation type="submission" date="2025-08" db="UniProtKB">
        <authorList>
            <consortium name="RefSeq"/>
        </authorList>
    </citation>
    <scope>IDENTIFICATION</scope>
</reference>
<gene>
    <name evidence="3" type="primary">LOC115220559</name>
</gene>